<keyword evidence="8" id="KW-1185">Reference proteome</keyword>
<comment type="subcellular location">
    <subcellularLocation>
        <location evidence="1">Cell envelope</location>
    </subcellularLocation>
</comment>
<dbReference type="PANTHER" id="PTHR42852:SF6">
    <property type="entry name" value="THIOL:DISULFIDE INTERCHANGE PROTEIN DSBE"/>
    <property type="match status" value="1"/>
</dbReference>
<organism evidence="7 8">
    <name type="scientific">Pedobacter hiemivivus</name>
    <dbReference type="NCBI Taxonomy" id="2530454"/>
    <lineage>
        <taxon>Bacteria</taxon>
        <taxon>Pseudomonadati</taxon>
        <taxon>Bacteroidota</taxon>
        <taxon>Sphingobacteriia</taxon>
        <taxon>Sphingobacteriales</taxon>
        <taxon>Sphingobacteriaceae</taxon>
        <taxon>Pedobacter</taxon>
    </lineage>
</organism>
<dbReference type="GO" id="GO:0030313">
    <property type="term" value="C:cell envelope"/>
    <property type="evidence" value="ECO:0007669"/>
    <property type="project" value="UniProtKB-SubCell"/>
</dbReference>
<keyword evidence="2" id="KW-0201">Cytochrome c-type biogenesis</keyword>
<dbReference type="PROSITE" id="PS51352">
    <property type="entry name" value="THIOREDOXIN_2"/>
    <property type="match status" value="1"/>
</dbReference>
<feature type="signal peptide" evidence="5">
    <location>
        <begin position="1"/>
        <end position="21"/>
    </location>
</feature>
<evidence type="ECO:0000259" key="6">
    <source>
        <dbReference type="PROSITE" id="PS51352"/>
    </source>
</evidence>
<dbReference type="GO" id="GO:0016491">
    <property type="term" value="F:oxidoreductase activity"/>
    <property type="evidence" value="ECO:0007669"/>
    <property type="project" value="InterPro"/>
</dbReference>
<dbReference type="PANTHER" id="PTHR42852">
    <property type="entry name" value="THIOL:DISULFIDE INTERCHANGE PROTEIN DSBE"/>
    <property type="match status" value="1"/>
</dbReference>
<dbReference type="InterPro" id="IPR017937">
    <property type="entry name" value="Thioredoxin_CS"/>
</dbReference>
<proteinExistence type="predicted"/>
<dbReference type="OrthoDB" id="1095575at2"/>
<evidence type="ECO:0000256" key="5">
    <source>
        <dbReference type="SAM" id="SignalP"/>
    </source>
</evidence>
<dbReference type="Pfam" id="PF08534">
    <property type="entry name" value="Redoxin"/>
    <property type="match status" value="1"/>
</dbReference>
<dbReference type="RefSeq" id="WP_131608145.1">
    <property type="nucleotide sequence ID" value="NZ_SJSM01000003.1"/>
</dbReference>
<gene>
    <name evidence="7" type="ORF">EZ444_07710</name>
</gene>
<dbReference type="Gene3D" id="3.40.30.10">
    <property type="entry name" value="Glutaredoxin"/>
    <property type="match status" value="1"/>
</dbReference>
<evidence type="ECO:0000313" key="7">
    <source>
        <dbReference type="EMBL" id="TCC97787.1"/>
    </source>
</evidence>
<evidence type="ECO:0000256" key="3">
    <source>
        <dbReference type="ARBA" id="ARBA00023157"/>
    </source>
</evidence>
<dbReference type="InterPro" id="IPR036249">
    <property type="entry name" value="Thioredoxin-like_sf"/>
</dbReference>
<keyword evidence="4" id="KW-0676">Redox-active center</keyword>
<keyword evidence="3" id="KW-1015">Disulfide bond</keyword>
<dbReference type="InterPro" id="IPR050553">
    <property type="entry name" value="Thioredoxin_ResA/DsbE_sf"/>
</dbReference>
<evidence type="ECO:0000256" key="1">
    <source>
        <dbReference type="ARBA" id="ARBA00004196"/>
    </source>
</evidence>
<accession>A0A4R0NDK3</accession>
<evidence type="ECO:0000256" key="2">
    <source>
        <dbReference type="ARBA" id="ARBA00022748"/>
    </source>
</evidence>
<dbReference type="GO" id="GO:0017004">
    <property type="term" value="P:cytochrome complex assembly"/>
    <property type="evidence" value="ECO:0007669"/>
    <property type="project" value="UniProtKB-KW"/>
</dbReference>
<evidence type="ECO:0000313" key="8">
    <source>
        <dbReference type="Proteomes" id="UP000291117"/>
    </source>
</evidence>
<keyword evidence="5" id="KW-0732">Signal</keyword>
<evidence type="ECO:0000256" key="4">
    <source>
        <dbReference type="ARBA" id="ARBA00023284"/>
    </source>
</evidence>
<comment type="caution">
    <text evidence="7">The sequence shown here is derived from an EMBL/GenBank/DDBJ whole genome shotgun (WGS) entry which is preliminary data.</text>
</comment>
<dbReference type="SUPFAM" id="SSF52833">
    <property type="entry name" value="Thioredoxin-like"/>
    <property type="match status" value="1"/>
</dbReference>
<dbReference type="EMBL" id="SJSM01000003">
    <property type="protein sequence ID" value="TCC97787.1"/>
    <property type="molecule type" value="Genomic_DNA"/>
</dbReference>
<feature type="domain" description="Thioredoxin" evidence="6">
    <location>
        <begin position="319"/>
        <end position="461"/>
    </location>
</feature>
<protein>
    <submittedName>
        <fullName evidence="7">TlpA family protein disulfide reductase</fullName>
    </submittedName>
</protein>
<sequence>MNLKKVCGIALLLLTTFSAFAQLPVEVTGVVKKKRVSPVKLFKVVEGKAVEIANTIPDEKGGKFGFLFYPEYEGLYVIGTGNAMSPNDNYKFYFKDGDKLSVSILDSSYVLNGKLNSKENVVMTQWHDYVNPLEQKAINFMRVQSTFVDFFPKLEEISAKTNGFLAGKVTGNPKFDKFMKRNMEWDMANYASNFLNTPRSAHPSVEEYSPFYATLKAQDFAKNTAGVYSQPWGSRTLSGLIGVNKRQHNLKFTGGLDNLKNDLNYLPNDTLKGDVVLDAAARYKNFEDYKTLMDAYGKYIMTASQKKRNIDVASPLALLKAGDEAMAFSYPDKDGKAVTMASLKGKVVLVDVWATWCGPCKAEIPHLKKLEEEMKGTDVEIISLSTDDPKDKEKWLKMIKDENLGGTQLFAGGPGNDFSKYYKVNTIPRFLVFDKAGKIVSVDSPRPSNPELKKLLEKTLSAK</sequence>
<dbReference type="CDD" id="cd02966">
    <property type="entry name" value="TlpA_like_family"/>
    <property type="match status" value="1"/>
</dbReference>
<dbReference type="InterPro" id="IPR013766">
    <property type="entry name" value="Thioredoxin_domain"/>
</dbReference>
<name>A0A4R0NDK3_9SPHI</name>
<dbReference type="InterPro" id="IPR013740">
    <property type="entry name" value="Redoxin"/>
</dbReference>
<dbReference type="Proteomes" id="UP000291117">
    <property type="component" value="Unassembled WGS sequence"/>
</dbReference>
<dbReference type="AlphaFoldDB" id="A0A4R0NDK3"/>
<feature type="chain" id="PRO_5020732236" evidence="5">
    <location>
        <begin position="22"/>
        <end position="463"/>
    </location>
</feature>
<reference evidence="7 8" key="1">
    <citation type="submission" date="2019-02" db="EMBL/GenBank/DDBJ databases">
        <title>Pedobacter sp. RP-3-8 sp. nov., isolated from Arctic soil.</title>
        <authorList>
            <person name="Dahal R.H."/>
        </authorList>
    </citation>
    <scope>NUCLEOTIDE SEQUENCE [LARGE SCALE GENOMIC DNA]</scope>
    <source>
        <strain evidence="7 8">RP-3-8</strain>
    </source>
</reference>
<dbReference type="PROSITE" id="PS00194">
    <property type="entry name" value="THIOREDOXIN_1"/>
    <property type="match status" value="1"/>
</dbReference>